<dbReference type="AlphaFoldDB" id="A0A9W8BM12"/>
<evidence type="ECO:0000313" key="5">
    <source>
        <dbReference type="Proteomes" id="UP001150907"/>
    </source>
</evidence>
<comment type="caution">
    <text evidence="4">The sequence shown here is derived from an EMBL/GenBank/DDBJ whole genome shotgun (WGS) entry which is preliminary data.</text>
</comment>
<dbReference type="InterPro" id="IPR028133">
    <property type="entry name" value="Dynamitin"/>
</dbReference>
<comment type="subcellular location">
    <subcellularLocation>
        <location evidence="1">Cytoplasm</location>
    </subcellularLocation>
</comment>
<evidence type="ECO:0000256" key="3">
    <source>
        <dbReference type="SAM" id="MobiDB-lite"/>
    </source>
</evidence>
<feature type="region of interest" description="Disordered" evidence="3">
    <location>
        <begin position="1"/>
        <end position="22"/>
    </location>
</feature>
<dbReference type="Proteomes" id="UP001150907">
    <property type="component" value="Unassembled WGS sequence"/>
</dbReference>
<protein>
    <recommendedName>
        <fullName evidence="6">Dynactin subunit 2</fullName>
    </recommendedName>
</protein>
<dbReference type="OrthoDB" id="4977at2759"/>
<dbReference type="GO" id="GO:0005737">
    <property type="term" value="C:cytoplasm"/>
    <property type="evidence" value="ECO:0007669"/>
    <property type="project" value="UniProtKB-SubCell"/>
</dbReference>
<dbReference type="EMBL" id="JANBQF010000054">
    <property type="protein sequence ID" value="KAJ2006594.1"/>
    <property type="molecule type" value="Genomic_DNA"/>
</dbReference>
<evidence type="ECO:0000313" key="4">
    <source>
        <dbReference type="EMBL" id="KAJ2006594.1"/>
    </source>
</evidence>
<evidence type="ECO:0008006" key="6">
    <source>
        <dbReference type="Google" id="ProtNLM"/>
    </source>
</evidence>
<dbReference type="GO" id="GO:0005869">
    <property type="term" value="C:dynactin complex"/>
    <property type="evidence" value="ECO:0007669"/>
    <property type="project" value="InterPro"/>
</dbReference>
<dbReference type="Pfam" id="PF04912">
    <property type="entry name" value="Dynamitin"/>
    <property type="match status" value="1"/>
</dbReference>
<dbReference type="PANTHER" id="PTHR15346">
    <property type="entry name" value="DYNACTIN SUBUNIT"/>
    <property type="match status" value="1"/>
</dbReference>
<accession>A0A9W8BM12</accession>
<reference evidence="4" key="1">
    <citation type="submission" date="2022-07" db="EMBL/GenBank/DDBJ databases">
        <title>Phylogenomic reconstructions and comparative analyses of Kickxellomycotina fungi.</title>
        <authorList>
            <person name="Reynolds N.K."/>
            <person name="Stajich J.E."/>
            <person name="Barry K."/>
            <person name="Grigoriev I.V."/>
            <person name="Crous P."/>
            <person name="Smith M.E."/>
        </authorList>
    </citation>
    <scope>NUCLEOTIDE SEQUENCE</scope>
    <source>
        <strain evidence="4">IMI 214461</strain>
    </source>
</reference>
<organism evidence="4 5">
    <name type="scientific">Coemansia thaxteri</name>
    <dbReference type="NCBI Taxonomy" id="2663907"/>
    <lineage>
        <taxon>Eukaryota</taxon>
        <taxon>Fungi</taxon>
        <taxon>Fungi incertae sedis</taxon>
        <taxon>Zoopagomycota</taxon>
        <taxon>Kickxellomycotina</taxon>
        <taxon>Kickxellomycetes</taxon>
        <taxon>Kickxellales</taxon>
        <taxon>Kickxellaceae</taxon>
        <taxon>Coemansia</taxon>
    </lineage>
</organism>
<sequence>MSASIAKYANLPDIDTEQSDVYETPDVVVDGGSQRYEQPEIPLSEDISVDPLRVDKAAARFRASAGGTDVKSALSRYQRSLFRTLQLESLSGGSSLEVTTGTASHLSETREQRMRRLIYETQELRDQIAQDKAKNTEDRQSVALMKLATGLTDELAQLSLQVDRQSLDAEGSSNSLVSSSLWQRLESSASPSVQQSERRPAAPRPTADGAAATTLQLESRVSLLEKVLGTSSAQPARDAAVGHSLVDVVSRLRQQLDVLADPQRIDGIQRRIKQVLVDMDRLDLVNMQATRAAESADAKAAGTAPRVDPATVKRIDELYEKLTGVDALIELAPTTARRLQTLSALHVEASQAVARIGRIEREQESAGEEIKTMKEIADSLKSAIGDNTATLAENMKHLDSRISALNSRLAALSGK</sequence>
<evidence type="ECO:0000256" key="2">
    <source>
        <dbReference type="ARBA" id="ARBA00022490"/>
    </source>
</evidence>
<feature type="region of interest" description="Disordered" evidence="3">
    <location>
        <begin position="188"/>
        <end position="210"/>
    </location>
</feature>
<gene>
    <name evidence="4" type="ORF">H4R26_001275</name>
</gene>
<keyword evidence="5" id="KW-1185">Reference proteome</keyword>
<name>A0A9W8BM12_9FUNG</name>
<keyword evidence="2" id="KW-0963">Cytoplasm</keyword>
<evidence type="ECO:0000256" key="1">
    <source>
        <dbReference type="ARBA" id="ARBA00004496"/>
    </source>
</evidence>
<proteinExistence type="predicted"/>
<dbReference type="GO" id="GO:0007017">
    <property type="term" value="P:microtubule-based process"/>
    <property type="evidence" value="ECO:0007669"/>
    <property type="project" value="InterPro"/>
</dbReference>